<dbReference type="EMBL" id="CM010723">
    <property type="protein sequence ID" value="RZC76719.1"/>
    <property type="molecule type" value="Genomic_DNA"/>
</dbReference>
<dbReference type="PROSITE" id="PS50891">
    <property type="entry name" value="LOB"/>
    <property type="match status" value="1"/>
</dbReference>
<name>A0A4Y7KXP0_PAPSO</name>
<evidence type="ECO:0000256" key="2">
    <source>
        <dbReference type="SAM" id="Coils"/>
    </source>
</evidence>
<dbReference type="InterPro" id="IPR004883">
    <property type="entry name" value="LOB"/>
</dbReference>
<feature type="coiled-coil region" evidence="2">
    <location>
        <begin position="87"/>
        <end position="114"/>
    </location>
</feature>
<feature type="domain" description="LOB" evidence="3">
    <location>
        <begin position="7"/>
        <end position="108"/>
    </location>
</feature>
<keyword evidence="5" id="KW-1185">Reference proteome</keyword>
<keyword evidence="2" id="KW-0175">Coiled coil</keyword>
<accession>A0A4Y7KXP0</accession>
<evidence type="ECO:0000256" key="1">
    <source>
        <dbReference type="ARBA" id="ARBA00005474"/>
    </source>
</evidence>
<dbReference type="PANTHER" id="PTHR31301:SF103">
    <property type="entry name" value="LOB DOMAIN-CONTAINING PROTEIN 5-RELATED"/>
    <property type="match status" value="1"/>
</dbReference>
<gene>
    <name evidence="4" type="ORF">C5167_000871</name>
</gene>
<evidence type="ECO:0000313" key="5">
    <source>
        <dbReference type="Proteomes" id="UP000316621"/>
    </source>
</evidence>
<sequence length="125" mass="14273">MPKNQKAACAACKYQRRKCPLECPFAPIFPREREEDFQNVARVFGANNFIKLMKKAKPSDQHIAAEAMIMEANARVSDPVHGLASFAETLSQKLDVLLSELDLVNQQIQFHRQRNKFCQNSFDGF</sequence>
<dbReference type="OMA" id="YYTIANC"/>
<protein>
    <recommendedName>
        <fullName evidence="3">LOB domain-containing protein</fullName>
    </recommendedName>
</protein>
<dbReference type="AlphaFoldDB" id="A0A4Y7KXP0"/>
<dbReference type="Pfam" id="PF03195">
    <property type="entry name" value="LOB"/>
    <property type="match status" value="1"/>
</dbReference>
<dbReference type="PANTHER" id="PTHR31301">
    <property type="entry name" value="LOB DOMAIN-CONTAINING PROTEIN 4-RELATED"/>
    <property type="match status" value="1"/>
</dbReference>
<proteinExistence type="inferred from homology"/>
<comment type="similarity">
    <text evidence="1">Belongs to the LOB domain-containing protein family.</text>
</comment>
<evidence type="ECO:0000259" key="3">
    <source>
        <dbReference type="PROSITE" id="PS50891"/>
    </source>
</evidence>
<dbReference type="Gramene" id="RZC76719">
    <property type="protein sequence ID" value="RZC76719"/>
    <property type="gene ID" value="C5167_000871"/>
</dbReference>
<evidence type="ECO:0000313" key="4">
    <source>
        <dbReference type="EMBL" id="RZC76719.1"/>
    </source>
</evidence>
<organism evidence="4 5">
    <name type="scientific">Papaver somniferum</name>
    <name type="common">Opium poppy</name>
    <dbReference type="NCBI Taxonomy" id="3469"/>
    <lineage>
        <taxon>Eukaryota</taxon>
        <taxon>Viridiplantae</taxon>
        <taxon>Streptophyta</taxon>
        <taxon>Embryophyta</taxon>
        <taxon>Tracheophyta</taxon>
        <taxon>Spermatophyta</taxon>
        <taxon>Magnoliopsida</taxon>
        <taxon>Ranunculales</taxon>
        <taxon>Papaveraceae</taxon>
        <taxon>Papaveroideae</taxon>
        <taxon>Papaver</taxon>
    </lineage>
</organism>
<reference evidence="4 5" key="1">
    <citation type="journal article" date="2018" name="Science">
        <title>The opium poppy genome and morphinan production.</title>
        <authorList>
            <person name="Guo L."/>
            <person name="Winzer T."/>
            <person name="Yang X."/>
            <person name="Li Y."/>
            <person name="Ning Z."/>
            <person name="He Z."/>
            <person name="Teodor R."/>
            <person name="Lu Y."/>
            <person name="Bowser T.A."/>
            <person name="Graham I.A."/>
            <person name="Ye K."/>
        </authorList>
    </citation>
    <scope>NUCLEOTIDE SEQUENCE [LARGE SCALE GENOMIC DNA]</scope>
    <source>
        <strain evidence="5">cv. HN1</strain>
        <tissue evidence="4">Leaves</tissue>
    </source>
</reference>
<dbReference type="Proteomes" id="UP000316621">
    <property type="component" value="Chromosome 9"/>
</dbReference>